<dbReference type="EMBL" id="LHXN01000024">
    <property type="protein sequence ID" value="KXA92909.1"/>
    <property type="molecule type" value="Genomic_DNA"/>
</dbReference>
<feature type="domain" description="ABC transmembrane type-2" evidence="6">
    <location>
        <begin position="164"/>
        <end position="389"/>
    </location>
</feature>
<dbReference type="GO" id="GO:0043190">
    <property type="term" value="C:ATP-binding cassette (ABC) transporter complex"/>
    <property type="evidence" value="ECO:0007669"/>
    <property type="project" value="InterPro"/>
</dbReference>
<evidence type="ECO:0000256" key="4">
    <source>
        <dbReference type="ARBA" id="ARBA00023136"/>
    </source>
</evidence>
<evidence type="ECO:0000256" key="3">
    <source>
        <dbReference type="ARBA" id="ARBA00022989"/>
    </source>
</evidence>
<dbReference type="PANTHER" id="PTHR43077">
    <property type="entry name" value="TRANSPORT PERMEASE YVFS-RELATED"/>
    <property type="match status" value="1"/>
</dbReference>
<evidence type="ECO:0000256" key="5">
    <source>
        <dbReference type="SAM" id="Phobius"/>
    </source>
</evidence>
<feature type="transmembrane region" description="Helical" evidence="5">
    <location>
        <begin position="254"/>
        <end position="272"/>
    </location>
</feature>
<protein>
    <submittedName>
        <fullName evidence="7">Multidrug ABC transporter permease</fullName>
    </submittedName>
</protein>
<sequence>MEIKSSLIHSLWVAWKDLLELWRNKIALVMLVLMPLFMMAMVGFIFPSQNSMQGVHVAVANLDEGGEGDMLINQLEMVNEEKGLMKLERASSLQKARQMIVNGEISAAVIIPENFTSSLEEGVQGEVITVTDPSNPQMSSTLSGVLERVIGAMGTQRAVREVSGLIGGEGKSPIAIVEPYRVETKGVVEGETSYFDFVAPGIMAMVVMMAVMTGLPRAISYEKDKGTLDGFLVSPISRMSIIAGKVFAQTTRGLIQGAIILLLAMVLFGVTIHCSVAMVFLLLFLGVFSFIGLGIVLTTTAEDEQTAMMIMMTLMFPMMFLSGVFFPLEQMPGFMQFIAKFLPLTYAAEALRKAMIFGTGLGGMLTDILILAAFGTVMLTVSIPLFKRAMTR</sequence>
<feature type="transmembrane region" description="Helical" evidence="5">
    <location>
        <begin position="309"/>
        <end position="328"/>
    </location>
</feature>
<dbReference type="GO" id="GO:0140359">
    <property type="term" value="F:ABC-type transporter activity"/>
    <property type="evidence" value="ECO:0007669"/>
    <property type="project" value="InterPro"/>
</dbReference>
<feature type="transmembrane region" description="Helical" evidence="5">
    <location>
        <begin position="368"/>
        <end position="386"/>
    </location>
</feature>
<dbReference type="Proteomes" id="UP000070373">
    <property type="component" value="Unassembled WGS sequence"/>
</dbReference>
<reference evidence="7 8" key="1">
    <citation type="journal article" date="2016" name="Sci. Rep.">
        <title>Metabolic traits of an uncultured archaeal lineage -MSBL1- from brine pools of the Red Sea.</title>
        <authorList>
            <person name="Mwirichia R."/>
            <person name="Alam I."/>
            <person name="Rashid M."/>
            <person name="Vinu M."/>
            <person name="Ba-Alawi W."/>
            <person name="Anthony Kamau A."/>
            <person name="Kamanda Ngugi D."/>
            <person name="Goker M."/>
            <person name="Klenk H.P."/>
            <person name="Bajic V."/>
            <person name="Stingl U."/>
        </authorList>
    </citation>
    <scope>NUCLEOTIDE SEQUENCE [LARGE SCALE GENOMIC DNA]</scope>
    <source>
        <strain evidence="7">SCGC-AAA259E17</strain>
    </source>
</reference>
<keyword evidence="4 5" id="KW-0472">Membrane</keyword>
<keyword evidence="8" id="KW-1185">Reference proteome</keyword>
<dbReference type="InterPro" id="IPR013525">
    <property type="entry name" value="ABC2_TM"/>
</dbReference>
<feature type="transmembrane region" description="Helical" evidence="5">
    <location>
        <begin position="278"/>
        <end position="297"/>
    </location>
</feature>
<evidence type="ECO:0000256" key="1">
    <source>
        <dbReference type="ARBA" id="ARBA00004141"/>
    </source>
</evidence>
<feature type="transmembrane region" description="Helical" evidence="5">
    <location>
        <begin position="197"/>
        <end position="215"/>
    </location>
</feature>
<evidence type="ECO:0000313" key="7">
    <source>
        <dbReference type="EMBL" id="KXA92909.1"/>
    </source>
</evidence>
<dbReference type="PANTHER" id="PTHR43077:SF10">
    <property type="entry name" value="TRANSPORT PERMEASE PROTEIN"/>
    <property type="match status" value="1"/>
</dbReference>
<dbReference type="InterPro" id="IPR000412">
    <property type="entry name" value="ABC_2_transport"/>
</dbReference>
<proteinExistence type="predicted"/>
<evidence type="ECO:0000256" key="2">
    <source>
        <dbReference type="ARBA" id="ARBA00022692"/>
    </source>
</evidence>
<evidence type="ECO:0000259" key="6">
    <source>
        <dbReference type="PROSITE" id="PS51012"/>
    </source>
</evidence>
<gene>
    <name evidence="7" type="ORF">AKJ64_01885</name>
</gene>
<dbReference type="Pfam" id="PF12698">
    <property type="entry name" value="ABC2_membrane_3"/>
    <property type="match status" value="1"/>
</dbReference>
<dbReference type="InterPro" id="IPR051328">
    <property type="entry name" value="T7SS_ABC-Transporter"/>
</dbReference>
<keyword evidence="2 5" id="KW-0812">Transmembrane</keyword>
<comment type="subcellular location">
    <subcellularLocation>
        <location evidence="1">Membrane</location>
        <topology evidence="1">Multi-pass membrane protein</topology>
    </subcellularLocation>
</comment>
<dbReference type="InterPro" id="IPR047817">
    <property type="entry name" value="ABC2_TM_bact-type"/>
</dbReference>
<accession>A0A133UFG0</accession>
<dbReference type="Gene3D" id="3.40.1710.10">
    <property type="entry name" value="abc type-2 transporter like domain"/>
    <property type="match status" value="1"/>
</dbReference>
<evidence type="ECO:0000313" key="8">
    <source>
        <dbReference type="Proteomes" id="UP000070373"/>
    </source>
</evidence>
<feature type="transmembrane region" description="Helical" evidence="5">
    <location>
        <begin position="26"/>
        <end position="46"/>
    </location>
</feature>
<keyword evidence="3 5" id="KW-1133">Transmembrane helix</keyword>
<dbReference type="PROSITE" id="PS51012">
    <property type="entry name" value="ABC_TM2"/>
    <property type="match status" value="1"/>
</dbReference>
<organism evidence="7 8">
    <name type="scientific">candidate division MSBL1 archaeon SCGC-AAA259E17</name>
    <dbReference type="NCBI Taxonomy" id="1698263"/>
    <lineage>
        <taxon>Archaea</taxon>
        <taxon>Methanobacteriati</taxon>
        <taxon>Methanobacteriota</taxon>
        <taxon>candidate division MSBL1</taxon>
    </lineage>
</organism>
<name>A0A133UFG0_9EURY</name>
<comment type="caution">
    <text evidence="7">The sequence shown here is derived from an EMBL/GenBank/DDBJ whole genome shotgun (WGS) entry which is preliminary data.</text>
</comment>
<dbReference type="AlphaFoldDB" id="A0A133UFG0"/>
<dbReference type="PRINTS" id="PR00164">
    <property type="entry name" value="ABC2TRNSPORT"/>
</dbReference>